<gene>
    <name evidence="9" type="ORF">SAMN04488503_0993</name>
</gene>
<evidence type="ECO:0000256" key="4">
    <source>
        <dbReference type="ARBA" id="ARBA00022723"/>
    </source>
</evidence>
<proteinExistence type="inferred from homology"/>
<keyword evidence="6" id="KW-0378">Hydrolase</keyword>
<keyword evidence="10" id="KW-1185">Reference proteome</keyword>
<dbReference type="InterPro" id="IPR000671">
    <property type="entry name" value="Peptidase_A31"/>
</dbReference>
<dbReference type="NCBIfam" id="TIGR00140">
    <property type="entry name" value="hupD"/>
    <property type="match status" value="1"/>
</dbReference>
<evidence type="ECO:0000256" key="7">
    <source>
        <dbReference type="PIRSR" id="PIRSR604419-1"/>
    </source>
</evidence>
<sequence length="179" mass="19435">MTDTKTRILVLGVGNILFTDEGIGVRAVEELTRLYDFSDNVTLMDGGTLGTRLMDPIMDSDLLIVVDAVLGDGPAGSVYRLVGEDLRKSLAFKDSMHQTDLVDTLVMCDIVGNRPEAVIVGMEPEDFHTMALELSPVAKERQEALMGFVLEEIEKAGGTYAKKANPAPARRADSPAHQE</sequence>
<evidence type="ECO:0000313" key="9">
    <source>
        <dbReference type="EMBL" id="SNR74527.1"/>
    </source>
</evidence>
<evidence type="ECO:0000256" key="1">
    <source>
        <dbReference type="ARBA" id="ARBA00006814"/>
    </source>
</evidence>
<dbReference type="OrthoDB" id="9792731at2"/>
<feature type="binding site" evidence="7">
    <location>
        <position position="21"/>
    </location>
    <ligand>
        <name>Ni(2+)</name>
        <dbReference type="ChEBI" id="CHEBI:49786"/>
    </ligand>
</feature>
<evidence type="ECO:0000256" key="3">
    <source>
        <dbReference type="ARBA" id="ARBA00022670"/>
    </source>
</evidence>
<dbReference type="CDD" id="cd06062">
    <property type="entry name" value="H2MP_MemB-H2up"/>
    <property type="match status" value="1"/>
</dbReference>
<organism evidence="9 10">
    <name type="scientific">Humidesulfovibrio mexicanus</name>
    <dbReference type="NCBI Taxonomy" id="147047"/>
    <lineage>
        <taxon>Bacteria</taxon>
        <taxon>Pseudomonadati</taxon>
        <taxon>Thermodesulfobacteriota</taxon>
        <taxon>Desulfovibrionia</taxon>
        <taxon>Desulfovibrionales</taxon>
        <taxon>Desulfovibrionaceae</taxon>
        <taxon>Humidesulfovibrio</taxon>
    </lineage>
</organism>
<dbReference type="PANTHER" id="PTHR30302:SF1">
    <property type="entry name" value="HYDROGENASE 2 MATURATION PROTEASE"/>
    <property type="match status" value="1"/>
</dbReference>
<feature type="compositionally biased region" description="Basic and acidic residues" evidence="8">
    <location>
        <begin position="170"/>
        <end position="179"/>
    </location>
</feature>
<dbReference type="Gene3D" id="3.40.50.1450">
    <property type="entry name" value="HybD-like"/>
    <property type="match status" value="1"/>
</dbReference>
<dbReference type="NCBIfam" id="TIGR00072">
    <property type="entry name" value="hydrog_prot"/>
    <property type="match status" value="1"/>
</dbReference>
<dbReference type="GO" id="GO:0046872">
    <property type="term" value="F:metal ion binding"/>
    <property type="evidence" value="ECO:0007669"/>
    <property type="project" value="UniProtKB-KW"/>
</dbReference>
<comment type="similarity">
    <text evidence="1">Belongs to the peptidase A31 family.</text>
</comment>
<evidence type="ECO:0000256" key="2">
    <source>
        <dbReference type="ARBA" id="ARBA00022596"/>
    </source>
</evidence>
<dbReference type="PRINTS" id="PR00446">
    <property type="entry name" value="HYDRGNUPTAKE"/>
</dbReference>
<keyword evidence="4 7" id="KW-0479">Metal-binding</keyword>
<dbReference type="GO" id="GO:0008047">
    <property type="term" value="F:enzyme activator activity"/>
    <property type="evidence" value="ECO:0007669"/>
    <property type="project" value="InterPro"/>
</dbReference>
<evidence type="ECO:0000313" key="10">
    <source>
        <dbReference type="Proteomes" id="UP000198324"/>
    </source>
</evidence>
<dbReference type="GO" id="GO:0016485">
    <property type="term" value="P:protein processing"/>
    <property type="evidence" value="ECO:0007669"/>
    <property type="project" value="InterPro"/>
</dbReference>
<reference evidence="9 10" key="1">
    <citation type="submission" date="2017-06" db="EMBL/GenBank/DDBJ databases">
        <authorList>
            <person name="Kim H.J."/>
            <person name="Triplett B.A."/>
        </authorList>
    </citation>
    <scope>NUCLEOTIDE SEQUENCE [LARGE SCALE GENOMIC DNA]</scope>
    <source>
        <strain evidence="9 10">DSM 13116</strain>
    </source>
</reference>
<evidence type="ECO:0000256" key="5">
    <source>
        <dbReference type="ARBA" id="ARBA00022750"/>
    </source>
</evidence>
<accession>A0A238YTQ7</accession>
<dbReference type="EMBL" id="FZOC01000002">
    <property type="protein sequence ID" value="SNR74527.1"/>
    <property type="molecule type" value="Genomic_DNA"/>
</dbReference>
<dbReference type="InterPro" id="IPR004419">
    <property type="entry name" value="Pept_A31_hyd_express"/>
</dbReference>
<dbReference type="Proteomes" id="UP000198324">
    <property type="component" value="Unassembled WGS sequence"/>
</dbReference>
<name>A0A238YTQ7_9BACT</name>
<dbReference type="Pfam" id="PF01750">
    <property type="entry name" value="HycI"/>
    <property type="match status" value="1"/>
</dbReference>
<dbReference type="AlphaFoldDB" id="A0A238YTQ7"/>
<evidence type="ECO:0000256" key="8">
    <source>
        <dbReference type="SAM" id="MobiDB-lite"/>
    </source>
</evidence>
<protein>
    <submittedName>
        <fullName evidence="9">Hydrogenase maturation protease</fullName>
    </submittedName>
</protein>
<evidence type="ECO:0000256" key="6">
    <source>
        <dbReference type="ARBA" id="ARBA00022801"/>
    </source>
</evidence>
<dbReference type="SUPFAM" id="SSF53163">
    <property type="entry name" value="HybD-like"/>
    <property type="match status" value="1"/>
</dbReference>
<keyword evidence="5" id="KW-0064">Aspartyl protease</keyword>
<feature type="binding site" evidence="7">
    <location>
        <position position="67"/>
    </location>
    <ligand>
        <name>Ni(2+)</name>
        <dbReference type="ChEBI" id="CHEBI:49786"/>
    </ligand>
</feature>
<keyword evidence="3 9" id="KW-0645">Protease</keyword>
<dbReference type="InterPro" id="IPR023430">
    <property type="entry name" value="Pept_HybD-like_dom_sf"/>
</dbReference>
<keyword evidence="2 7" id="KW-0533">Nickel</keyword>
<feature type="region of interest" description="Disordered" evidence="8">
    <location>
        <begin position="160"/>
        <end position="179"/>
    </location>
</feature>
<dbReference type="GO" id="GO:0004190">
    <property type="term" value="F:aspartic-type endopeptidase activity"/>
    <property type="evidence" value="ECO:0007669"/>
    <property type="project" value="UniProtKB-KW"/>
</dbReference>
<dbReference type="PANTHER" id="PTHR30302">
    <property type="entry name" value="HYDROGENASE 1 MATURATION PROTEASE"/>
    <property type="match status" value="1"/>
</dbReference>
<feature type="binding site" evidence="7">
    <location>
        <position position="97"/>
    </location>
    <ligand>
        <name>Ni(2+)</name>
        <dbReference type="ChEBI" id="CHEBI:49786"/>
    </ligand>
</feature>
<dbReference type="RefSeq" id="WP_089272358.1">
    <property type="nucleotide sequence ID" value="NZ_FZOC01000002.1"/>
</dbReference>